<dbReference type="InterPro" id="IPR056672">
    <property type="entry name" value="DUF7770"/>
</dbReference>
<dbReference type="AlphaFoldDB" id="A0A2V1D2V5"/>
<accession>A0A2V1D2V5</accession>
<keyword evidence="1" id="KW-0812">Transmembrane</keyword>
<dbReference type="EMBL" id="KZ805692">
    <property type="protein sequence ID" value="PVH92351.1"/>
    <property type="molecule type" value="Genomic_DNA"/>
</dbReference>
<name>A0A2V1D2V5_9PLEO</name>
<organism evidence="3 4">
    <name type="scientific">Periconia macrospinosa</name>
    <dbReference type="NCBI Taxonomy" id="97972"/>
    <lineage>
        <taxon>Eukaryota</taxon>
        <taxon>Fungi</taxon>
        <taxon>Dikarya</taxon>
        <taxon>Ascomycota</taxon>
        <taxon>Pezizomycotina</taxon>
        <taxon>Dothideomycetes</taxon>
        <taxon>Pleosporomycetidae</taxon>
        <taxon>Pleosporales</taxon>
        <taxon>Massarineae</taxon>
        <taxon>Periconiaceae</taxon>
        <taxon>Periconia</taxon>
    </lineage>
</organism>
<evidence type="ECO:0000256" key="1">
    <source>
        <dbReference type="SAM" id="Phobius"/>
    </source>
</evidence>
<protein>
    <recommendedName>
        <fullName evidence="2">DUF7770 domain-containing protein</fullName>
    </recommendedName>
</protein>
<evidence type="ECO:0000313" key="3">
    <source>
        <dbReference type="EMBL" id="PVH92351.1"/>
    </source>
</evidence>
<evidence type="ECO:0000313" key="4">
    <source>
        <dbReference type="Proteomes" id="UP000244855"/>
    </source>
</evidence>
<evidence type="ECO:0000259" key="2">
    <source>
        <dbReference type="Pfam" id="PF24968"/>
    </source>
</evidence>
<dbReference type="Pfam" id="PF24968">
    <property type="entry name" value="DUF7770"/>
    <property type="match status" value="1"/>
</dbReference>
<sequence length="154" mass="17202">MRRTLNNNILKLFTILSLYLITNIIMSTSKHVVTPNGDANIAHFRDSRSTFRVIRVVVHTTGRQPSGMSDNHVSIFLLLNNGAIRLNMTTAEGSISGDLVWSREEYQTSNSQITSFDITLASAVEVGTLYSHIRSWGLQRYTFSGGGSGCRYWV</sequence>
<keyword evidence="1" id="KW-0472">Membrane</keyword>
<dbReference type="OrthoDB" id="3527137at2759"/>
<feature type="domain" description="DUF7770" evidence="2">
    <location>
        <begin position="54"/>
        <end position="154"/>
    </location>
</feature>
<dbReference type="STRING" id="97972.A0A2V1D2V5"/>
<proteinExistence type="predicted"/>
<reference evidence="3 4" key="1">
    <citation type="journal article" date="2018" name="Sci. Rep.">
        <title>Comparative genomics provides insights into the lifestyle and reveals functional heterogeneity of dark septate endophytic fungi.</title>
        <authorList>
            <person name="Knapp D.G."/>
            <person name="Nemeth J.B."/>
            <person name="Barry K."/>
            <person name="Hainaut M."/>
            <person name="Henrissat B."/>
            <person name="Johnson J."/>
            <person name="Kuo A."/>
            <person name="Lim J.H.P."/>
            <person name="Lipzen A."/>
            <person name="Nolan M."/>
            <person name="Ohm R.A."/>
            <person name="Tamas L."/>
            <person name="Grigoriev I.V."/>
            <person name="Spatafora J.W."/>
            <person name="Nagy L.G."/>
            <person name="Kovacs G.M."/>
        </authorList>
    </citation>
    <scope>NUCLEOTIDE SEQUENCE [LARGE SCALE GENOMIC DNA]</scope>
    <source>
        <strain evidence="3 4">DSE2036</strain>
    </source>
</reference>
<keyword evidence="1" id="KW-1133">Transmembrane helix</keyword>
<feature type="transmembrane region" description="Helical" evidence="1">
    <location>
        <begin position="9"/>
        <end position="26"/>
    </location>
</feature>
<keyword evidence="4" id="KW-1185">Reference proteome</keyword>
<gene>
    <name evidence="3" type="ORF">DM02DRAFT_619998</name>
</gene>
<dbReference type="Proteomes" id="UP000244855">
    <property type="component" value="Unassembled WGS sequence"/>
</dbReference>